<feature type="region of interest" description="Disordered" evidence="1">
    <location>
        <begin position="46"/>
        <end position="76"/>
    </location>
</feature>
<dbReference type="Gene3D" id="3.40.190.10">
    <property type="entry name" value="Periplasmic binding protein-like II"/>
    <property type="match status" value="3"/>
</dbReference>
<sequence length="533" mass="56447">MAGAGATALAGALSACSGSTLGADKGSAAKSAKLTLPAYAKETLAKPDLSAPGTDPAYLRYPSTTPRSTKGTPGDGKKINAITSTWSLMPPGMASNSYWQELNKRLGSVLAMDVVNGNLGDGYAGKLEALIAAGDLGDMVWIPTNGGALSKPLQLMQAKFHDLTGYLSGDAVKDFPNLANLPTYSWKSAVMGGALYGPVVTYGRLGQVYVVNSKFWEPVGGIAFSSAQDFLDKGKDLLDAKRKKYVLEPAYVNHVHMFAEWHGATSGWRTHNGKLQHMFEQPEYAAAIEFGAKVFKANLFWPDANVADAIDKVAGGQQLGAYVQSYPGYRVDLQTQPFTLDVIVPFAATPGAKPVFDMGTGALGFTAIPTTVPKARIKTLLNVLDYLAAPFGSEERKFLDNGIEGRHYTMGLGGAIRPTALGKAEAVTTAQPVATLCQGPEYLYVPGNDTALRLAFATQKKLLAIAQTSASLGYYSDTALSKNASLTTTMYDLVSDIVSGRKPMSAWAPAVKQWRSGGGDAMRHEYGDAIAKG</sequence>
<feature type="compositionally biased region" description="Polar residues" evidence="1">
    <location>
        <begin position="62"/>
        <end position="71"/>
    </location>
</feature>
<dbReference type="AlphaFoldDB" id="A0A1J7BLF2"/>
<dbReference type="OrthoDB" id="2513152at2"/>
<keyword evidence="3" id="KW-1185">Reference proteome</keyword>
<comment type="caution">
    <text evidence="2">The sequence shown here is derived from an EMBL/GenBank/DDBJ whole genome shotgun (WGS) entry which is preliminary data.</text>
</comment>
<name>A0A1J7BLF2_9ACTN</name>
<proteinExistence type="predicted"/>
<accession>A0A1J7BLF2</accession>
<evidence type="ECO:0000256" key="1">
    <source>
        <dbReference type="SAM" id="MobiDB-lite"/>
    </source>
</evidence>
<evidence type="ECO:0000313" key="2">
    <source>
        <dbReference type="EMBL" id="OIV39531.1"/>
    </source>
</evidence>
<gene>
    <name evidence="2" type="ORF">BIV57_01295</name>
</gene>
<dbReference type="STRING" id="1428644.BIV57_01295"/>
<dbReference type="Proteomes" id="UP000243342">
    <property type="component" value="Unassembled WGS sequence"/>
</dbReference>
<evidence type="ECO:0008006" key="4">
    <source>
        <dbReference type="Google" id="ProtNLM"/>
    </source>
</evidence>
<organism evidence="2 3">
    <name type="scientific">Mangrovactinospora gilvigrisea</name>
    <dbReference type="NCBI Taxonomy" id="1428644"/>
    <lineage>
        <taxon>Bacteria</taxon>
        <taxon>Bacillati</taxon>
        <taxon>Actinomycetota</taxon>
        <taxon>Actinomycetes</taxon>
        <taxon>Kitasatosporales</taxon>
        <taxon>Streptomycetaceae</taxon>
        <taxon>Mangrovactinospora</taxon>
    </lineage>
</organism>
<evidence type="ECO:0000313" key="3">
    <source>
        <dbReference type="Proteomes" id="UP000243342"/>
    </source>
</evidence>
<dbReference type="EMBL" id="MLCF01000002">
    <property type="protein sequence ID" value="OIV39531.1"/>
    <property type="molecule type" value="Genomic_DNA"/>
</dbReference>
<dbReference type="SUPFAM" id="SSF53850">
    <property type="entry name" value="Periplasmic binding protein-like II"/>
    <property type="match status" value="1"/>
</dbReference>
<reference evidence="2 3" key="1">
    <citation type="submission" date="2016-10" db="EMBL/GenBank/DDBJ databases">
        <title>Genome sequence of Streptomyces gilvigriseus MUSC 26.</title>
        <authorList>
            <person name="Lee L.-H."/>
            <person name="Ser H.-L."/>
        </authorList>
    </citation>
    <scope>NUCLEOTIDE SEQUENCE [LARGE SCALE GENOMIC DNA]</scope>
    <source>
        <strain evidence="2 3">MUSC 26</strain>
    </source>
</reference>
<protein>
    <recommendedName>
        <fullName evidence="4">Sugar ABC transporter substrate-binding protein</fullName>
    </recommendedName>
</protein>